<name>A0A0K2GH70_NITMO</name>
<organism evidence="1 2">
    <name type="scientific">Nitrospira moscoviensis</name>
    <dbReference type="NCBI Taxonomy" id="42253"/>
    <lineage>
        <taxon>Bacteria</taxon>
        <taxon>Pseudomonadati</taxon>
        <taxon>Nitrospirota</taxon>
        <taxon>Nitrospiria</taxon>
        <taxon>Nitrospirales</taxon>
        <taxon>Nitrospiraceae</taxon>
        <taxon>Nitrospira</taxon>
    </lineage>
</organism>
<dbReference type="STRING" id="42253.NITMOv2_3920"/>
<dbReference type="AlphaFoldDB" id="A0A0K2GH70"/>
<dbReference type="EMBL" id="CP011801">
    <property type="protein sequence ID" value="ALA60305.1"/>
    <property type="molecule type" value="Genomic_DNA"/>
</dbReference>
<dbReference type="Proteomes" id="UP000069205">
    <property type="component" value="Chromosome"/>
</dbReference>
<dbReference type="KEGG" id="nmv:NITMOv2_3920"/>
<keyword evidence="2" id="KW-1185">Reference proteome</keyword>
<accession>A0A0K2GH70</accession>
<dbReference type="RefSeq" id="WP_053381184.1">
    <property type="nucleotide sequence ID" value="NZ_CP011801.1"/>
</dbReference>
<proteinExistence type="predicted"/>
<gene>
    <name evidence="1" type="ORF">NITMOv2_3920</name>
</gene>
<protein>
    <submittedName>
        <fullName evidence="1">Uncharacterized protein</fullName>
    </submittedName>
</protein>
<reference evidence="1 2" key="1">
    <citation type="journal article" date="2015" name="Proc. Natl. Acad. Sci. U.S.A.">
        <title>Expanded metabolic versatility of ubiquitous nitrite-oxidizing bacteria from the genus Nitrospira.</title>
        <authorList>
            <person name="Koch H."/>
            <person name="Lucker S."/>
            <person name="Albertsen M."/>
            <person name="Kitzinger K."/>
            <person name="Herbold C."/>
            <person name="Spieck E."/>
            <person name="Nielsen P.H."/>
            <person name="Wagner M."/>
            <person name="Daims H."/>
        </authorList>
    </citation>
    <scope>NUCLEOTIDE SEQUENCE [LARGE SCALE GENOMIC DNA]</scope>
    <source>
        <strain evidence="1 2">NSP M-1</strain>
    </source>
</reference>
<sequence>MQEVKQAVRRFSESSRALANLLKEKRNISMDDRINIENHLVLVQLALTATKYDESSRRRPVKS</sequence>
<evidence type="ECO:0000313" key="1">
    <source>
        <dbReference type="EMBL" id="ALA60305.1"/>
    </source>
</evidence>
<dbReference type="PATRIC" id="fig|42253.5.peg.3866"/>
<evidence type="ECO:0000313" key="2">
    <source>
        <dbReference type="Proteomes" id="UP000069205"/>
    </source>
</evidence>